<evidence type="ECO:0000313" key="2">
    <source>
        <dbReference type="EMBL" id="MTG99167.1"/>
    </source>
</evidence>
<protein>
    <submittedName>
        <fullName evidence="2">SH3 domain-containing protein</fullName>
    </submittedName>
</protein>
<evidence type="ECO:0000313" key="3">
    <source>
        <dbReference type="Proteomes" id="UP000438760"/>
    </source>
</evidence>
<dbReference type="AlphaFoldDB" id="A0A6I3LN73"/>
<gene>
    <name evidence="2" type="ORF">GJV76_13700</name>
</gene>
<name>A0A6I3LN73_9FLAO</name>
<evidence type="ECO:0000256" key="1">
    <source>
        <dbReference type="SAM" id="SignalP"/>
    </source>
</evidence>
<dbReference type="OrthoDB" id="695178at2"/>
<comment type="caution">
    <text evidence="2">The sequence shown here is derived from an EMBL/GenBank/DDBJ whole genome shotgun (WGS) entry which is preliminary data.</text>
</comment>
<dbReference type="RefSeq" id="WP_155093169.1">
    <property type="nucleotide sequence ID" value="NZ_CP102754.1"/>
</dbReference>
<dbReference type="Gene3D" id="2.30.30.40">
    <property type="entry name" value="SH3 Domains"/>
    <property type="match status" value="1"/>
</dbReference>
<sequence length="389" mass="44537">MKRYILASLLMTVNYIMAQEKLYVNAPSIAFKDTELTVEAGVFLDGSTIASYEETDKYYKIYRDYVPPVYVEKSNNIQLTYNSKRIPSPAPIIDKDEYLNGPHLYTVVAGLKVREYPQQTAKVLGTVLNGTPIVLSYFPKDENEYVEINYLGEKGFIPASFIGNRPNLDQLISQYNAVNTTDEQKKYAERILELAWNSSTKDIIKALEIFIEYAETNELTSLANQSKLLLEMHKAIPKKGETKIVEKLYKNKDFGFVIQGAIEPQEGFDKEFVHATIGYSLDSFDDLEDYTLGDYESLSNFNSAVFIVNDYNEKHKVRELSMINANQFKINHSLLNENTSEGDFLQIGKGLITSYNPVEQTYLIERIGMSYKFQFKNNKLFKVESFISC</sequence>
<accession>A0A6I3LN73</accession>
<keyword evidence="1" id="KW-0732">Signal</keyword>
<reference evidence="2 3" key="1">
    <citation type="submission" date="2019-11" db="EMBL/GenBank/DDBJ databases">
        <title>Genome of Strain BIT-d1.</title>
        <authorList>
            <person name="Yang Y."/>
        </authorList>
    </citation>
    <scope>NUCLEOTIDE SEQUENCE [LARGE SCALE GENOMIC DNA]</scope>
    <source>
        <strain evidence="2 3">BIT-d1</strain>
    </source>
</reference>
<feature type="signal peptide" evidence="1">
    <location>
        <begin position="1"/>
        <end position="18"/>
    </location>
</feature>
<keyword evidence="3" id="KW-1185">Reference proteome</keyword>
<feature type="chain" id="PRO_5026267275" evidence="1">
    <location>
        <begin position="19"/>
        <end position="389"/>
    </location>
</feature>
<proteinExistence type="predicted"/>
<organism evidence="2 3">
    <name type="scientific">Myroides albus</name>
    <dbReference type="NCBI Taxonomy" id="2562892"/>
    <lineage>
        <taxon>Bacteria</taxon>
        <taxon>Pseudomonadati</taxon>
        <taxon>Bacteroidota</taxon>
        <taxon>Flavobacteriia</taxon>
        <taxon>Flavobacteriales</taxon>
        <taxon>Flavobacteriaceae</taxon>
        <taxon>Myroides</taxon>
    </lineage>
</organism>
<dbReference type="EMBL" id="WMJX01000048">
    <property type="protein sequence ID" value="MTG99167.1"/>
    <property type="molecule type" value="Genomic_DNA"/>
</dbReference>
<dbReference type="Proteomes" id="UP000438760">
    <property type="component" value="Unassembled WGS sequence"/>
</dbReference>